<dbReference type="Proteomes" id="UP001211987">
    <property type="component" value="Unassembled WGS sequence"/>
</dbReference>
<dbReference type="PANTHER" id="PTHR40078:SF1">
    <property type="entry name" value="INTEGRAL MEMBRANE PROTEIN"/>
    <property type="match status" value="1"/>
</dbReference>
<evidence type="ECO:0008006" key="5">
    <source>
        <dbReference type="Google" id="ProtNLM"/>
    </source>
</evidence>
<dbReference type="PANTHER" id="PTHR40078">
    <property type="entry name" value="INTEGRAL MEMBRANE PROTEIN-RELATED"/>
    <property type="match status" value="1"/>
</dbReference>
<evidence type="ECO:0000313" key="4">
    <source>
        <dbReference type="Proteomes" id="UP000261032"/>
    </source>
</evidence>
<keyword evidence="1" id="KW-0472">Membrane</keyword>
<organism evidence="3 4">
    <name type="scientific">Thomasclavelia ramosa</name>
    <dbReference type="NCBI Taxonomy" id="1547"/>
    <lineage>
        <taxon>Bacteria</taxon>
        <taxon>Bacillati</taxon>
        <taxon>Bacillota</taxon>
        <taxon>Erysipelotrichia</taxon>
        <taxon>Erysipelotrichales</taxon>
        <taxon>Coprobacillaceae</taxon>
        <taxon>Thomasclavelia</taxon>
    </lineage>
</organism>
<dbReference type="Proteomes" id="UP000261032">
    <property type="component" value="Unassembled WGS sequence"/>
</dbReference>
<keyword evidence="1" id="KW-1133">Transmembrane helix</keyword>
<proteinExistence type="predicted"/>
<dbReference type="GeneID" id="64197048"/>
<protein>
    <recommendedName>
        <fullName evidence="5">YitT family protein</fullName>
    </recommendedName>
</protein>
<dbReference type="AlphaFoldDB" id="A0A3E3AB94"/>
<feature type="transmembrane region" description="Helical" evidence="1">
    <location>
        <begin position="182"/>
        <end position="199"/>
    </location>
</feature>
<dbReference type="InterPro" id="IPR038750">
    <property type="entry name" value="YczE/YyaS-like"/>
</dbReference>
<dbReference type="EMBL" id="JAQLKE010000045">
    <property type="protein sequence ID" value="MDB7085598.1"/>
    <property type="molecule type" value="Genomic_DNA"/>
</dbReference>
<gene>
    <name evidence="3" type="ORF">DXB93_17510</name>
    <name evidence="2" type="ORF">PM738_17485</name>
</gene>
<feature type="transmembrane region" description="Helical" evidence="1">
    <location>
        <begin position="73"/>
        <end position="92"/>
    </location>
</feature>
<dbReference type="RefSeq" id="WP_003539259.1">
    <property type="nucleotide sequence ID" value="NZ_CAACVM010000031.1"/>
</dbReference>
<feature type="transmembrane region" description="Helical" evidence="1">
    <location>
        <begin position="156"/>
        <end position="176"/>
    </location>
</feature>
<reference evidence="2" key="2">
    <citation type="submission" date="2023-01" db="EMBL/GenBank/DDBJ databases">
        <title>Human gut microbiome strain richness.</title>
        <authorList>
            <person name="Chen-Liaw A."/>
        </authorList>
    </citation>
    <scope>NUCLEOTIDE SEQUENCE</scope>
    <source>
        <strain evidence="2">1001217st2_G6_1001217B_191108</strain>
    </source>
</reference>
<feature type="transmembrane region" description="Helical" evidence="1">
    <location>
        <begin position="41"/>
        <end position="66"/>
    </location>
</feature>
<dbReference type="Pfam" id="PF19700">
    <property type="entry name" value="DUF6198"/>
    <property type="match status" value="1"/>
</dbReference>
<name>A0A3E3AB94_9FIRM</name>
<evidence type="ECO:0000256" key="1">
    <source>
        <dbReference type="SAM" id="Phobius"/>
    </source>
</evidence>
<reference evidence="3 4" key="1">
    <citation type="submission" date="2018-08" db="EMBL/GenBank/DDBJ databases">
        <title>A genome reference for cultivated species of the human gut microbiota.</title>
        <authorList>
            <person name="Zou Y."/>
            <person name="Xue W."/>
            <person name="Luo G."/>
        </authorList>
    </citation>
    <scope>NUCLEOTIDE SEQUENCE [LARGE SCALE GENOMIC DNA]</scope>
    <source>
        <strain evidence="3 4">OM06-4</strain>
    </source>
</reference>
<dbReference type="EMBL" id="QUSL01000049">
    <property type="protein sequence ID" value="RGD78150.1"/>
    <property type="molecule type" value="Genomic_DNA"/>
</dbReference>
<feature type="transmembrane region" description="Helical" evidence="1">
    <location>
        <begin position="112"/>
        <end position="135"/>
    </location>
</feature>
<comment type="caution">
    <text evidence="3">The sequence shown here is derived from an EMBL/GenBank/DDBJ whole genome shotgun (WGS) entry which is preliminary data.</text>
</comment>
<dbReference type="PROSITE" id="PS51257">
    <property type="entry name" value="PROKAR_LIPOPROTEIN"/>
    <property type="match status" value="1"/>
</dbReference>
<keyword evidence="1" id="KW-0812">Transmembrane</keyword>
<evidence type="ECO:0000313" key="2">
    <source>
        <dbReference type="EMBL" id="MDB7085598.1"/>
    </source>
</evidence>
<accession>A0A3E3AB94</accession>
<sequence length="213" mass="23224">MFKRVIVLVFGVVVVACSSALTLKAAIGVGAWDALAQTGSLVTGIEVGTIGMFCNFLCIFVQVAILRRKFKPIQLLQIPVCILLGLIVNFMLYEVYSNFTINTYWMNVGLLILGYIVSAFAVGMVMVLDIVTFALEGACMAVSGVTGKKFHVLRQGVDVVSILLVIIIVIITDVPLAVREGTIIGMFLFGPMMGIFMKLQKPVFKKFGLIDYN</sequence>
<evidence type="ECO:0000313" key="3">
    <source>
        <dbReference type="EMBL" id="RGD78150.1"/>
    </source>
</evidence>